<gene>
    <name evidence="4" type="ORF">HXX76_007619</name>
</gene>
<reference evidence="4" key="1">
    <citation type="journal article" date="2020" name="bioRxiv">
        <title>Comparative genomics of Chlamydomonas.</title>
        <authorList>
            <person name="Craig R.J."/>
            <person name="Hasan A.R."/>
            <person name="Ness R.W."/>
            <person name="Keightley P.D."/>
        </authorList>
    </citation>
    <scope>NUCLEOTIDE SEQUENCE</scope>
    <source>
        <strain evidence="4">SAG 7.73</strain>
    </source>
</reference>
<sequence>MVYDKCLIKRLIGLPYEDAIRNAQSLLRPEAFPGTQVVEIVNNLTLLTSEPAPYVVARGTLLTDYAGYVPIDTSMASQGLFFGGYDVWIHGPSYFLNDYFVNATCLATRPSNECVALLLNDIELDKARQAAQQQAGAADSGDGDGKTATIVVAVVVPVGTVLLAALVGSVWWVRRSRRRELEQLQRAKAAAKAADIEAGGSQEKTGSGGARLGLMAGGVKSSGGGVFMGVDGENDLPQWSEAAHHEADDVGHAAELLHTATPEPTGHGRLRGSVSGSSSSGVEAGTWQGLPVAIKTVVFTANQESRRHALKEAALCQSISHPNIIATYASELQPIGVLPSATTSERLSAAEDTPPSSQVAHLNITDWRLYIIQEFADGGPLGGLYGHPALWLSPGVVNLPAILPLALGIARALEHLHSKRIVHGDLNPNNVLLKRDPAEPSGYAVKVGDFGLSVMLPTDRTHLSNICMGTMFYICPAVACKGHVGPPADVFSLGVLLWELYHGRRAGIRAPDGPRYCSNFPSYPPGCPEGYRAITLHCLQRQPQSRPDAVTIAGALQHLLVNIGAA</sequence>
<dbReference type="InterPro" id="IPR051681">
    <property type="entry name" value="Ser/Thr_Kinases-Pseudokinases"/>
</dbReference>
<dbReference type="InterPro" id="IPR011009">
    <property type="entry name" value="Kinase-like_dom_sf"/>
</dbReference>
<protein>
    <recommendedName>
        <fullName evidence="3">Protein kinase domain-containing protein</fullName>
    </recommendedName>
</protein>
<feature type="compositionally biased region" description="Low complexity" evidence="1">
    <location>
        <begin position="272"/>
        <end position="282"/>
    </location>
</feature>
<evidence type="ECO:0000256" key="1">
    <source>
        <dbReference type="SAM" id="MobiDB-lite"/>
    </source>
</evidence>
<dbReference type="SUPFAM" id="SSF56112">
    <property type="entry name" value="Protein kinase-like (PK-like)"/>
    <property type="match status" value="1"/>
</dbReference>
<comment type="caution">
    <text evidence="4">The sequence shown here is derived from an EMBL/GenBank/DDBJ whole genome shotgun (WGS) entry which is preliminary data.</text>
</comment>
<dbReference type="Gene3D" id="1.10.510.10">
    <property type="entry name" value="Transferase(Phosphotransferase) domain 1"/>
    <property type="match status" value="1"/>
</dbReference>
<feature type="domain" description="Protein kinase" evidence="3">
    <location>
        <begin position="259"/>
        <end position="561"/>
    </location>
</feature>
<dbReference type="GO" id="GO:0004674">
    <property type="term" value="F:protein serine/threonine kinase activity"/>
    <property type="evidence" value="ECO:0007669"/>
    <property type="project" value="TreeGrafter"/>
</dbReference>
<feature type="transmembrane region" description="Helical" evidence="2">
    <location>
        <begin position="150"/>
        <end position="173"/>
    </location>
</feature>
<evidence type="ECO:0000313" key="4">
    <source>
        <dbReference type="EMBL" id="KAG2434729.1"/>
    </source>
</evidence>
<dbReference type="PANTHER" id="PTHR44329">
    <property type="entry name" value="SERINE/THREONINE-PROTEIN KINASE TNNI3K-RELATED"/>
    <property type="match status" value="1"/>
</dbReference>
<accession>A0A835W2J9</accession>
<dbReference type="InterPro" id="IPR000719">
    <property type="entry name" value="Prot_kinase_dom"/>
</dbReference>
<keyword evidence="2" id="KW-0472">Membrane</keyword>
<organism evidence="4 5">
    <name type="scientific">Chlamydomonas incerta</name>
    <dbReference type="NCBI Taxonomy" id="51695"/>
    <lineage>
        <taxon>Eukaryota</taxon>
        <taxon>Viridiplantae</taxon>
        <taxon>Chlorophyta</taxon>
        <taxon>core chlorophytes</taxon>
        <taxon>Chlorophyceae</taxon>
        <taxon>CS clade</taxon>
        <taxon>Chlamydomonadales</taxon>
        <taxon>Chlamydomonadaceae</taxon>
        <taxon>Chlamydomonas</taxon>
    </lineage>
</organism>
<feature type="region of interest" description="Disordered" evidence="1">
    <location>
        <begin position="260"/>
        <end position="282"/>
    </location>
</feature>
<proteinExistence type="predicted"/>
<dbReference type="Pfam" id="PF00069">
    <property type="entry name" value="Pkinase"/>
    <property type="match status" value="1"/>
</dbReference>
<evidence type="ECO:0000259" key="3">
    <source>
        <dbReference type="PROSITE" id="PS50011"/>
    </source>
</evidence>
<dbReference type="PANTHER" id="PTHR44329:SF214">
    <property type="entry name" value="PROTEIN KINASE DOMAIN-CONTAINING PROTEIN"/>
    <property type="match status" value="1"/>
</dbReference>
<dbReference type="AlphaFoldDB" id="A0A835W2J9"/>
<evidence type="ECO:0000256" key="2">
    <source>
        <dbReference type="SAM" id="Phobius"/>
    </source>
</evidence>
<keyword evidence="5" id="KW-1185">Reference proteome</keyword>
<dbReference type="OrthoDB" id="548589at2759"/>
<dbReference type="PROSITE" id="PS50011">
    <property type="entry name" value="PROTEIN_KINASE_DOM"/>
    <property type="match status" value="1"/>
</dbReference>
<dbReference type="EMBL" id="JAEHOC010000016">
    <property type="protein sequence ID" value="KAG2434729.1"/>
    <property type="molecule type" value="Genomic_DNA"/>
</dbReference>
<keyword evidence="2" id="KW-0812">Transmembrane</keyword>
<keyword evidence="2" id="KW-1133">Transmembrane helix</keyword>
<dbReference type="GO" id="GO:0005524">
    <property type="term" value="F:ATP binding"/>
    <property type="evidence" value="ECO:0007669"/>
    <property type="project" value="InterPro"/>
</dbReference>
<evidence type="ECO:0000313" key="5">
    <source>
        <dbReference type="Proteomes" id="UP000650467"/>
    </source>
</evidence>
<dbReference type="Gene3D" id="3.30.200.20">
    <property type="entry name" value="Phosphorylase Kinase, domain 1"/>
    <property type="match status" value="1"/>
</dbReference>
<dbReference type="Proteomes" id="UP000650467">
    <property type="component" value="Unassembled WGS sequence"/>
</dbReference>
<name>A0A835W2J9_CHLIN</name>